<dbReference type="Proteomes" id="UP000218501">
    <property type="component" value="Segment"/>
</dbReference>
<proteinExistence type="predicted"/>
<reference evidence="2 4" key="1">
    <citation type="journal article" date="2017" name="J. Gen. Virol.">
        <title>Whole-genome sequences of Odocoileus hemionus deer adenovirus isolates from deer, moose and elk are highly conserved and support a new species in the genus Atadenovirus.</title>
        <authorList>
            <person name="Miller M.M."/>
            <person name="Cornish T.E."/>
            <person name="Creekmore T.E."/>
            <person name="Fox K."/>
            <person name="Laegreid W."/>
            <person name="McKenna J."/>
            <person name="Vasquez M."/>
            <person name="Woods L.W."/>
        </authorList>
    </citation>
    <scope>NUCLEOTIDE SEQUENCE [LARGE SCALE GENOMIC DNA]</scope>
    <source>
        <strain evidence="1">Ad02_MD</strain>
        <strain evidence="2">Ad06_WTD</strain>
        <strain evidence="3">CA_AdV_Ohc 98-6943</strain>
    </source>
</reference>
<dbReference type="OrthoDB" id="31337at10239"/>
<dbReference type="EMBL" id="KY748210">
    <property type="protein sequence ID" value="ASU50654.1"/>
    <property type="molecule type" value="Genomic_DNA"/>
</dbReference>
<dbReference type="EMBL" id="KY468403">
    <property type="protein sequence ID" value="ASU50516.1"/>
    <property type="molecule type" value="Genomic_DNA"/>
</dbReference>
<evidence type="ECO:0000313" key="1">
    <source>
        <dbReference type="EMBL" id="ASU50489.1"/>
    </source>
</evidence>
<accession>A0A223PYW7</accession>
<dbReference type="Proteomes" id="UP000317884">
    <property type="component" value="Genome"/>
</dbReference>
<dbReference type="GeneID" id="33900181"/>
<evidence type="ECO:0000313" key="3">
    <source>
        <dbReference type="EMBL" id="ASU50654.1"/>
    </source>
</evidence>
<keyword evidence="4" id="KW-1185">Reference proteome</keyword>
<name>A0A223PYW7_9ADEN</name>
<dbReference type="Proteomes" id="UP000315832">
    <property type="component" value="Segment"/>
</dbReference>
<dbReference type="KEGG" id="vg:33900181"/>
<evidence type="ECO:0000313" key="2">
    <source>
        <dbReference type="EMBL" id="ASU50516.1"/>
    </source>
</evidence>
<dbReference type="RefSeq" id="YP_009414594.1">
    <property type="nucleotide sequence ID" value="NC_035619.1"/>
</dbReference>
<sequence length="207" mass="23542">MDLNTLKASFEVHSGHCTKIDCELKWKNHIVAHGILKKSHHLLYFLIPLFKASDGKFILRRKLEATITCYCMVPLSFSCLLNCLSAVCKSDVNMNYVNRNQKESVSHLEAEANLIEAIYQHHDPLANNCLSSSCLFTGSWQLLAMYQNKIHLFILREKTLGCSEHVDHVKCCLRVTNAVRGQCDCKFPFSVECFSKFLSTVCGKINH</sequence>
<organism evidence="2">
    <name type="scientific">Odocoileus adenovirus 1</name>
    <dbReference type="NCBI Taxonomy" id="78522"/>
    <lineage>
        <taxon>Viruses</taxon>
        <taxon>Varidnaviria</taxon>
        <taxon>Bamfordvirae</taxon>
        <taxon>Preplasmiviricota</taxon>
        <taxon>Polisuviricotina</taxon>
        <taxon>Pharingeaviricetes</taxon>
        <taxon>Rowavirales</taxon>
        <taxon>Adenoviridae</taxon>
        <taxon>Barthadenovirus</taxon>
        <taxon>Barthadenovirus cervi</taxon>
        <taxon>Deer atadenovirus A</taxon>
    </lineage>
</organism>
<evidence type="ECO:0000313" key="4">
    <source>
        <dbReference type="Proteomes" id="UP000218501"/>
    </source>
</evidence>
<dbReference type="EMBL" id="KY468402">
    <property type="protein sequence ID" value="ASU50489.1"/>
    <property type="molecule type" value="Genomic_DNA"/>
</dbReference>
<reference evidence="2" key="2">
    <citation type="submission" date="2017-01" db="EMBL/GenBank/DDBJ databases">
        <authorList>
            <person name="Mah S.A."/>
            <person name="Swanson W.J."/>
            <person name="Moy G.W."/>
            <person name="Vacquier V.D."/>
        </authorList>
    </citation>
    <scope>NUCLEOTIDE SEQUENCE</scope>
    <source>
        <strain evidence="1">Ad02_MD</strain>
        <strain evidence="2">Ad06_WTD</strain>
    </source>
</reference>
<protein>
    <submittedName>
        <fullName evidence="2">RH5</fullName>
    </submittedName>
</protein>